<organism evidence="1 2">
    <name type="scientific">Nostoc cf. commune SO-36</name>
    <dbReference type="NCBI Taxonomy" id="449208"/>
    <lineage>
        <taxon>Bacteria</taxon>
        <taxon>Bacillati</taxon>
        <taxon>Cyanobacteriota</taxon>
        <taxon>Cyanophyceae</taxon>
        <taxon>Nostocales</taxon>
        <taxon>Nostocaceae</taxon>
        <taxon>Nostoc</taxon>
    </lineage>
</organism>
<dbReference type="EMBL" id="AP025735">
    <property type="protein sequence ID" value="BDI20974.1"/>
    <property type="molecule type" value="Genomic_DNA"/>
</dbReference>
<evidence type="ECO:0000313" key="2">
    <source>
        <dbReference type="Proteomes" id="UP001055453"/>
    </source>
</evidence>
<gene>
    <name evidence="1" type="ORF">ANSO36C_67760</name>
</gene>
<geneLocation type="plasmid" evidence="1 2">
    <name>pANSO36C</name>
</geneLocation>
<keyword evidence="1" id="KW-0614">Plasmid</keyword>
<keyword evidence="2" id="KW-1185">Reference proteome</keyword>
<proteinExistence type="predicted"/>
<protein>
    <submittedName>
        <fullName evidence="1">Uncharacterized protein</fullName>
    </submittedName>
</protein>
<sequence length="64" mass="7009">MSGSKGWLREHSIFGWLLCFKFPKKAESALGGSADLFAQRLVGGASRREEKQLSKKGGRCPPTN</sequence>
<dbReference type="Proteomes" id="UP001055453">
    <property type="component" value="Plasmid pANSO36C"/>
</dbReference>
<reference evidence="1" key="1">
    <citation type="submission" date="2022-04" db="EMBL/GenBank/DDBJ databases">
        <title>Complete genome sequence of a cyanobacterium, Nostoc sp. SO-36, isolated in Antarctica.</title>
        <authorList>
            <person name="Kanesaki Y."/>
            <person name="Effendi D."/>
            <person name="Sakamoto T."/>
            <person name="Ohtani S."/>
            <person name="Awai K."/>
        </authorList>
    </citation>
    <scope>NUCLEOTIDE SEQUENCE</scope>
    <source>
        <strain evidence="1">SO-36</strain>
        <plasmid evidence="1">pANSO36C</plasmid>
    </source>
</reference>
<accession>A0ABM7ZCG8</accession>
<name>A0ABM7ZCG8_NOSCO</name>
<evidence type="ECO:0000313" key="1">
    <source>
        <dbReference type="EMBL" id="BDI20974.1"/>
    </source>
</evidence>